<dbReference type="OrthoDB" id="3035007at2759"/>
<name>A0A4Q2D0B9_9AGAR</name>
<proteinExistence type="predicted"/>
<evidence type="ECO:0000313" key="4">
    <source>
        <dbReference type="Proteomes" id="UP000290288"/>
    </source>
</evidence>
<keyword evidence="2" id="KW-0472">Membrane</keyword>
<organism evidence="3 4">
    <name type="scientific">Candolleomyces aberdarensis</name>
    <dbReference type="NCBI Taxonomy" id="2316362"/>
    <lineage>
        <taxon>Eukaryota</taxon>
        <taxon>Fungi</taxon>
        <taxon>Dikarya</taxon>
        <taxon>Basidiomycota</taxon>
        <taxon>Agaricomycotina</taxon>
        <taxon>Agaricomycetes</taxon>
        <taxon>Agaricomycetidae</taxon>
        <taxon>Agaricales</taxon>
        <taxon>Agaricineae</taxon>
        <taxon>Psathyrellaceae</taxon>
        <taxon>Candolleomyces</taxon>
    </lineage>
</organism>
<comment type="caution">
    <text evidence="3">The sequence shown here is derived from an EMBL/GenBank/DDBJ whole genome shotgun (WGS) entry which is preliminary data.</text>
</comment>
<keyword evidence="2" id="KW-1133">Transmembrane helix</keyword>
<accession>A0A4Q2D0B9</accession>
<dbReference type="Proteomes" id="UP000290288">
    <property type="component" value="Unassembled WGS sequence"/>
</dbReference>
<sequence>MIRISPDSAEATLWVCLYALLGAKTKYFVVLVGTYMVLTIPNYITLIMNSIVYAGEIWTLTKLCGHFELTMGIHRNLGKARPASAFDKALGYACYLFPSPRYRFSRWFTLARTMISALLVIFTLVFRYRQQKGSLIKVIRRDGGVYYLSNLAVRLATSIQDVPGFPVRDPYYTTNALLLLVVPIFANSLLLNLKKLDDAGPTRRVISTILFEKDRRDESSTWDIDDGATRSTEDTAVERRNTIEA</sequence>
<feature type="region of interest" description="Disordered" evidence="1">
    <location>
        <begin position="220"/>
        <end position="245"/>
    </location>
</feature>
<feature type="compositionally biased region" description="Basic and acidic residues" evidence="1">
    <location>
        <begin position="227"/>
        <end position="245"/>
    </location>
</feature>
<protein>
    <submittedName>
        <fullName evidence="3">Uncharacterized protein</fullName>
    </submittedName>
</protein>
<evidence type="ECO:0000256" key="1">
    <source>
        <dbReference type="SAM" id="MobiDB-lite"/>
    </source>
</evidence>
<keyword evidence="4" id="KW-1185">Reference proteome</keyword>
<evidence type="ECO:0000256" key="2">
    <source>
        <dbReference type="SAM" id="Phobius"/>
    </source>
</evidence>
<reference evidence="3 4" key="1">
    <citation type="submission" date="2019-01" db="EMBL/GenBank/DDBJ databases">
        <title>Draft genome sequence of Psathyrella aberdarensis IHI B618.</title>
        <authorList>
            <person name="Buettner E."/>
            <person name="Kellner H."/>
        </authorList>
    </citation>
    <scope>NUCLEOTIDE SEQUENCE [LARGE SCALE GENOMIC DNA]</scope>
    <source>
        <strain evidence="3 4">IHI B618</strain>
    </source>
</reference>
<feature type="transmembrane region" description="Helical" evidence="2">
    <location>
        <begin position="176"/>
        <end position="193"/>
    </location>
</feature>
<dbReference type="EMBL" id="SDEE01001784">
    <property type="protein sequence ID" value="RXW11565.1"/>
    <property type="molecule type" value="Genomic_DNA"/>
</dbReference>
<dbReference type="AlphaFoldDB" id="A0A4Q2D0B9"/>
<gene>
    <name evidence="3" type="ORF">EST38_g14290</name>
</gene>
<evidence type="ECO:0000313" key="3">
    <source>
        <dbReference type="EMBL" id="RXW11565.1"/>
    </source>
</evidence>
<keyword evidence="2" id="KW-0812">Transmembrane</keyword>
<feature type="transmembrane region" description="Helical" evidence="2">
    <location>
        <begin position="107"/>
        <end position="126"/>
    </location>
</feature>